<dbReference type="CDD" id="cd07432">
    <property type="entry name" value="PHP_HisPPase"/>
    <property type="match status" value="1"/>
</dbReference>
<dbReference type="Proteomes" id="UP000292958">
    <property type="component" value="Unassembled WGS sequence"/>
</dbReference>
<accession>A0A4Q7YXW8</accession>
<dbReference type="Gene3D" id="3.20.20.140">
    <property type="entry name" value="Metal-dependent hydrolases"/>
    <property type="match status" value="1"/>
</dbReference>
<organism evidence="2 3">
    <name type="scientific">Edaphobacter modestus</name>
    <dbReference type="NCBI Taxonomy" id="388466"/>
    <lineage>
        <taxon>Bacteria</taxon>
        <taxon>Pseudomonadati</taxon>
        <taxon>Acidobacteriota</taxon>
        <taxon>Terriglobia</taxon>
        <taxon>Terriglobales</taxon>
        <taxon>Acidobacteriaceae</taxon>
        <taxon>Edaphobacter</taxon>
    </lineage>
</organism>
<dbReference type="AlphaFoldDB" id="A0A4Q7YXW8"/>
<dbReference type="PANTHER" id="PTHR42924">
    <property type="entry name" value="EXONUCLEASE"/>
    <property type="match status" value="1"/>
</dbReference>
<name>A0A4Q7YXW8_9BACT</name>
<proteinExistence type="predicted"/>
<evidence type="ECO:0008006" key="4">
    <source>
        <dbReference type="Google" id="ProtNLM"/>
    </source>
</evidence>
<feature type="signal peptide" evidence="1">
    <location>
        <begin position="1"/>
        <end position="31"/>
    </location>
</feature>
<dbReference type="RefSeq" id="WP_130419877.1">
    <property type="nucleotide sequence ID" value="NZ_SHKW01000001.1"/>
</dbReference>
<dbReference type="NCBIfam" id="NF038032">
    <property type="entry name" value="CehA_McbA_metalo"/>
    <property type="match status" value="1"/>
</dbReference>
<dbReference type="GO" id="GO:0035312">
    <property type="term" value="F:5'-3' DNA exonuclease activity"/>
    <property type="evidence" value="ECO:0007669"/>
    <property type="project" value="TreeGrafter"/>
</dbReference>
<dbReference type="InterPro" id="IPR016195">
    <property type="entry name" value="Pol/histidinol_Pase-like"/>
</dbReference>
<evidence type="ECO:0000313" key="3">
    <source>
        <dbReference type="Proteomes" id="UP000292958"/>
    </source>
</evidence>
<dbReference type="InterPro" id="IPR052018">
    <property type="entry name" value="PHP_domain"/>
</dbReference>
<keyword evidence="3" id="KW-1185">Reference proteome</keyword>
<feature type="chain" id="PRO_5020549169" description="Polymerase/histidinol phosphatase N-terminal domain-containing protein" evidence="1">
    <location>
        <begin position="32"/>
        <end position="498"/>
    </location>
</feature>
<evidence type="ECO:0000256" key="1">
    <source>
        <dbReference type="SAM" id="SignalP"/>
    </source>
</evidence>
<sequence length="498" mass="54052">MPSVSPRPSRSVCVLFAAALSLAATTLRAQAAHAHDPSLDIELHGTITPEKIGTHETQTFQMPQGIERIEVELESPGFQKGMYVTVGIFDPERYRGEGRAKFSISTVTATGPYMPGPLVPGTWKVSFGFNYVAPGAHGDYTLRIHLSRQLDPTHYIALNAKPGWYMGDLHSHTGNTDAVCKSQSGKDVPCPVWKLLEAAASQKLDFLAITDHNTQATFNEMGQVQPYYDKLLLIAGEEVTTVRGHTNVWGTIGFLDYRAADKGFTVNDLFDQAHAQHALVSINHSYWPWDGHCPGCGWGWAPITDYSKVDAIEVINGYHEHGSWFTPPPGNGIPLWEAQLAKGLRPTGVGGGDEHRGGEQLSLHDGVGIPTTVVYARELSQPAILEGIRAGHVYVKTHGPDGPELLLNAGPAMMGDEVKAASGSTVNFTITTSDNSGARLRLYLDGKIVESEPALSSGKASYRWTSDGKRHWLRAELVDGAPGSDAIVLTNPIYLNWK</sequence>
<dbReference type="PANTHER" id="PTHR42924:SF3">
    <property type="entry name" value="POLYMERASE_HISTIDINOL PHOSPHATASE N-TERMINAL DOMAIN-CONTAINING PROTEIN"/>
    <property type="match status" value="1"/>
</dbReference>
<protein>
    <recommendedName>
        <fullName evidence="4">Polymerase/histidinol phosphatase N-terminal domain-containing protein</fullName>
    </recommendedName>
</protein>
<dbReference type="OrthoDB" id="9804333at2"/>
<gene>
    <name evidence="2" type="ORF">BDD14_3617</name>
</gene>
<reference evidence="2 3" key="1">
    <citation type="submission" date="2019-02" db="EMBL/GenBank/DDBJ databases">
        <title>Genomic Encyclopedia of Archaeal and Bacterial Type Strains, Phase II (KMG-II): from individual species to whole genera.</title>
        <authorList>
            <person name="Goeker M."/>
        </authorList>
    </citation>
    <scope>NUCLEOTIDE SEQUENCE [LARGE SCALE GENOMIC DNA]</scope>
    <source>
        <strain evidence="2 3">DSM 18101</strain>
    </source>
</reference>
<dbReference type="SUPFAM" id="SSF89550">
    <property type="entry name" value="PHP domain-like"/>
    <property type="match status" value="1"/>
</dbReference>
<dbReference type="EMBL" id="SHKW01000001">
    <property type="protein sequence ID" value="RZU42071.1"/>
    <property type="molecule type" value="Genomic_DNA"/>
</dbReference>
<keyword evidence="1" id="KW-0732">Signal</keyword>
<comment type="caution">
    <text evidence="2">The sequence shown here is derived from an EMBL/GenBank/DDBJ whole genome shotgun (WGS) entry which is preliminary data.</text>
</comment>
<dbReference type="GO" id="GO:0004534">
    <property type="term" value="F:5'-3' RNA exonuclease activity"/>
    <property type="evidence" value="ECO:0007669"/>
    <property type="project" value="TreeGrafter"/>
</dbReference>
<evidence type="ECO:0000313" key="2">
    <source>
        <dbReference type="EMBL" id="RZU42071.1"/>
    </source>
</evidence>